<sequence>MKSKFSLLFLILLLLTWACNNSTESQSGKEVAAADAANEEKPKKRPVSVENGKFFEKEGRKYLYGGEREDQHFDITGYTLKDEQFHYGIGREKFPALLEPNFISVEIADSIFSDEDRFLLLKIGEDARAYSIKDLEHHEVVNDMVNGKPVMAAYCILADLGAIYDRTLGDKVFTFALSGYTYYDEEVWDGLDGFVMWDRETESLWWPLIGKAVSGAMQGTDMKVLDEQLWSQTTWGIIKEKNPQAMVLEPGQDFERPATWAKYEDIQPISSEGKGIAPRWGENADEESDD</sequence>
<organism evidence="2 3">
    <name type="scientific">Splendidivirga corallicola</name>
    <dbReference type="NCBI Taxonomy" id="3051826"/>
    <lineage>
        <taxon>Bacteria</taxon>
        <taxon>Pseudomonadati</taxon>
        <taxon>Bacteroidota</taxon>
        <taxon>Cytophagia</taxon>
        <taxon>Cytophagales</taxon>
        <taxon>Splendidivirgaceae</taxon>
        <taxon>Splendidivirga</taxon>
    </lineage>
</organism>
<dbReference type="Proteomes" id="UP001172082">
    <property type="component" value="Unassembled WGS sequence"/>
</dbReference>
<gene>
    <name evidence="2" type="ORF">QQ008_24110</name>
</gene>
<feature type="region of interest" description="Disordered" evidence="1">
    <location>
        <begin position="30"/>
        <end position="49"/>
    </location>
</feature>
<dbReference type="Pfam" id="PF11376">
    <property type="entry name" value="DUF3179"/>
    <property type="match status" value="1"/>
</dbReference>
<evidence type="ECO:0000313" key="3">
    <source>
        <dbReference type="Proteomes" id="UP001172082"/>
    </source>
</evidence>
<dbReference type="InterPro" id="IPR021516">
    <property type="entry name" value="DUF3179"/>
</dbReference>
<dbReference type="EMBL" id="JAUJEA010000011">
    <property type="protein sequence ID" value="MDN5204500.1"/>
    <property type="molecule type" value="Genomic_DNA"/>
</dbReference>
<reference evidence="2" key="1">
    <citation type="submission" date="2023-06" db="EMBL/GenBank/DDBJ databases">
        <title>Genomic of Parafulvivirga corallium.</title>
        <authorList>
            <person name="Wang G."/>
        </authorList>
    </citation>
    <scope>NUCLEOTIDE SEQUENCE</scope>
    <source>
        <strain evidence="2">BMA10</strain>
    </source>
</reference>
<evidence type="ECO:0000313" key="2">
    <source>
        <dbReference type="EMBL" id="MDN5204500.1"/>
    </source>
</evidence>
<dbReference type="RefSeq" id="WP_346754521.1">
    <property type="nucleotide sequence ID" value="NZ_JAUJEA010000011.1"/>
</dbReference>
<proteinExistence type="predicted"/>
<accession>A0ABT8KUQ8</accession>
<protein>
    <submittedName>
        <fullName evidence="2">DUF3179 domain-containing (Seleno)protein</fullName>
    </submittedName>
</protein>
<comment type="caution">
    <text evidence="2">The sequence shown here is derived from an EMBL/GenBank/DDBJ whole genome shotgun (WGS) entry which is preliminary data.</text>
</comment>
<feature type="region of interest" description="Disordered" evidence="1">
    <location>
        <begin position="267"/>
        <end position="290"/>
    </location>
</feature>
<evidence type="ECO:0000256" key="1">
    <source>
        <dbReference type="SAM" id="MobiDB-lite"/>
    </source>
</evidence>
<name>A0ABT8KUQ8_9BACT</name>
<keyword evidence="3" id="KW-1185">Reference proteome</keyword>